<dbReference type="AlphaFoldDB" id="A0AAV7WAK1"/>
<gene>
    <name evidence="1" type="ORF">NDU88_005389</name>
</gene>
<organism evidence="1 2">
    <name type="scientific">Pleurodeles waltl</name>
    <name type="common">Iberian ribbed newt</name>
    <dbReference type="NCBI Taxonomy" id="8319"/>
    <lineage>
        <taxon>Eukaryota</taxon>
        <taxon>Metazoa</taxon>
        <taxon>Chordata</taxon>
        <taxon>Craniata</taxon>
        <taxon>Vertebrata</taxon>
        <taxon>Euteleostomi</taxon>
        <taxon>Amphibia</taxon>
        <taxon>Batrachia</taxon>
        <taxon>Caudata</taxon>
        <taxon>Salamandroidea</taxon>
        <taxon>Salamandridae</taxon>
        <taxon>Pleurodelinae</taxon>
        <taxon>Pleurodeles</taxon>
    </lineage>
</organism>
<evidence type="ECO:0000313" key="1">
    <source>
        <dbReference type="EMBL" id="KAJ1210021.1"/>
    </source>
</evidence>
<proteinExistence type="predicted"/>
<sequence length="254" mass="27954">MGETAGTATEVVAELSCLCELQINILIQATLHWRQGTAGQLVSPCVCSAGRCDIVAAFQQAVDWTDVFCAVCGSSFILLAILTLLPSAGVFLPGGFGGRSGKGRVPATKLTRKWMGEFVVEEGLSEKVSEKRVSAQNKYKGGPMKTICVKVGDYVKIKSARIVQKGESKFLCPKRVIKICKNAITLEDSNLWNKERLSLARDVELLSKTLDESTRLERETKDLLQKNSPCDMKVLSKELERSAKEECETKDMMR</sequence>
<dbReference type="EMBL" id="JANPWB010000002">
    <property type="protein sequence ID" value="KAJ1210021.1"/>
    <property type="molecule type" value="Genomic_DNA"/>
</dbReference>
<dbReference type="Proteomes" id="UP001066276">
    <property type="component" value="Chromosome 1_2"/>
</dbReference>
<accession>A0AAV7WAK1</accession>
<reference evidence="1" key="1">
    <citation type="journal article" date="2022" name="bioRxiv">
        <title>Sequencing and chromosome-scale assembly of the giantPleurodeles waltlgenome.</title>
        <authorList>
            <person name="Brown T."/>
            <person name="Elewa A."/>
            <person name="Iarovenko S."/>
            <person name="Subramanian E."/>
            <person name="Araus A.J."/>
            <person name="Petzold A."/>
            <person name="Susuki M."/>
            <person name="Suzuki K.-i.T."/>
            <person name="Hayashi T."/>
            <person name="Toyoda A."/>
            <person name="Oliveira C."/>
            <person name="Osipova E."/>
            <person name="Leigh N.D."/>
            <person name="Simon A."/>
            <person name="Yun M.H."/>
        </authorList>
    </citation>
    <scope>NUCLEOTIDE SEQUENCE</scope>
    <source>
        <strain evidence="1">20211129_DDA</strain>
        <tissue evidence="1">Liver</tissue>
    </source>
</reference>
<protein>
    <submittedName>
        <fullName evidence="1">Uncharacterized protein</fullName>
    </submittedName>
</protein>
<name>A0AAV7WAK1_PLEWA</name>
<keyword evidence="2" id="KW-1185">Reference proteome</keyword>
<evidence type="ECO:0000313" key="2">
    <source>
        <dbReference type="Proteomes" id="UP001066276"/>
    </source>
</evidence>
<comment type="caution">
    <text evidence="1">The sequence shown here is derived from an EMBL/GenBank/DDBJ whole genome shotgun (WGS) entry which is preliminary data.</text>
</comment>